<dbReference type="Pfam" id="PF09202">
    <property type="entry name" value="Rio2_N"/>
    <property type="match status" value="1"/>
</dbReference>
<dbReference type="GO" id="GO:0005634">
    <property type="term" value="C:nucleus"/>
    <property type="evidence" value="ECO:0007669"/>
    <property type="project" value="TreeGrafter"/>
</dbReference>
<protein>
    <recommendedName>
        <fullName evidence="18">Serine/threonine-protein kinase RIO2</fullName>
        <ecNumber evidence="4">2.7.11.1</ecNumber>
    </recommendedName>
    <alternativeName>
        <fullName evidence="20">RIO kinase 2</fullName>
    </alternativeName>
    <alternativeName>
        <fullName evidence="19">Serine/threonine-protein kinase rio2</fullName>
    </alternativeName>
</protein>
<keyword evidence="12" id="KW-0418">Kinase</keyword>
<dbReference type="EC" id="2.7.11.1" evidence="4"/>
<feature type="domain" description="RIO kinase" evidence="21">
    <location>
        <begin position="66"/>
        <end position="289"/>
    </location>
</feature>
<evidence type="ECO:0000256" key="6">
    <source>
        <dbReference type="ARBA" id="ARBA00022517"/>
    </source>
</evidence>
<dbReference type="SMART" id="SM00090">
    <property type="entry name" value="RIO"/>
    <property type="match status" value="1"/>
</dbReference>
<keyword evidence="13" id="KW-0067">ATP-binding</keyword>
<dbReference type="Gene3D" id="3.30.200.20">
    <property type="entry name" value="Phosphorylase Kinase, domain 1"/>
    <property type="match status" value="1"/>
</dbReference>
<evidence type="ECO:0000256" key="5">
    <source>
        <dbReference type="ARBA" id="ARBA00022490"/>
    </source>
</evidence>
<comment type="similarity">
    <text evidence="3">Belongs to the protein kinase superfamily. RIO-type Ser/Thr kinase family.</text>
</comment>
<keyword evidence="23" id="KW-1185">Reference proteome</keyword>
<keyword evidence="11" id="KW-0547">Nucleotide-binding</keyword>
<evidence type="ECO:0000259" key="21">
    <source>
        <dbReference type="SMART" id="SM00090"/>
    </source>
</evidence>
<comment type="caution">
    <text evidence="22">The sequence shown here is derived from an EMBL/GenBank/DDBJ whole genome shotgun (WGS) entry which is preliminary data.</text>
</comment>
<dbReference type="AlphaFoldDB" id="A0A8X6UAE5"/>
<evidence type="ECO:0000256" key="14">
    <source>
        <dbReference type="ARBA" id="ARBA00022842"/>
    </source>
</evidence>
<dbReference type="InterPro" id="IPR018935">
    <property type="entry name" value="RIO_kinase_CS"/>
</dbReference>
<keyword evidence="14" id="KW-0460">Magnesium</keyword>
<dbReference type="Gene3D" id="1.10.510.10">
    <property type="entry name" value="Transferase(Phosphotransferase) domain 1"/>
    <property type="match status" value="1"/>
</dbReference>
<evidence type="ECO:0000256" key="11">
    <source>
        <dbReference type="ARBA" id="ARBA00022741"/>
    </source>
</evidence>
<organism evidence="22 23">
    <name type="scientific">Nephila pilipes</name>
    <name type="common">Giant wood spider</name>
    <name type="synonym">Nephila maculata</name>
    <dbReference type="NCBI Taxonomy" id="299642"/>
    <lineage>
        <taxon>Eukaryota</taxon>
        <taxon>Metazoa</taxon>
        <taxon>Ecdysozoa</taxon>
        <taxon>Arthropoda</taxon>
        <taxon>Chelicerata</taxon>
        <taxon>Arachnida</taxon>
        <taxon>Araneae</taxon>
        <taxon>Araneomorphae</taxon>
        <taxon>Entelegynae</taxon>
        <taxon>Araneoidea</taxon>
        <taxon>Nephilidae</taxon>
        <taxon>Nephila</taxon>
    </lineage>
</organism>
<dbReference type="InterPro" id="IPR015285">
    <property type="entry name" value="RIO2_wHTH_N"/>
</dbReference>
<evidence type="ECO:0000256" key="1">
    <source>
        <dbReference type="ARBA" id="ARBA00001946"/>
    </source>
</evidence>
<evidence type="ECO:0000313" key="23">
    <source>
        <dbReference type="Proteomes" id="UP000887013"/>
    </source>
</evidence>
<dbReference type="Gene3D" id="1.10.10.10">
    <property type="entry name" value="Winged helix-like DNA-binding domain superfamily/Winged helix DNA-binding domain"/>
    <property type="match status" value="1"/>
</dbReference>
<evidence type="ECO:0000256" key="15">
    <source>
        <dbReference type="ARBA" id="ARBA00047899"/>
    </source>
</evidence>
<dbReference type="FunFam" id="3.30.200.20:FF:000052">
    <property type="entry name" value="Serine/threonine-protein kinase RIO2"/>
    <property type="match status" value="1"/>
</dbReference>
<dbReference type="GO" id="GO:0005829">
    <property type="term" value="C:cytosol"/>
    <property type="evidence" value="ECO:0007669"/>
    <property type="project" value="TreeGrafter"/>
</dbReference>
<comment type="subcellular location">
    <subcellularLocation>
        <location evidence="2">Cytoplasm</location>
    </subcellularLocation>
</comment>
<keyword evidence="5" id="KW-0963">Cytoplasm</keyword>
<keyword evidence="6" id="KW-0690">Ribosome biogenesis</keyword>
<dbReference type="EMBL" id="BMAW01074179">
    <property type="protein sequence ID" value="GFT91022.1"/>
    <property type="molecule type" value="Genomic_DNA"/>
</dbReference>
<dbReference type="GO" id="GO:0030688">
    <property type="term" value="C:preribosome, small subunit precursor"/>
    <property type="evidence" value="ECO:0007669"/>
    <property type="project" value="TreeGrafter"/>
</dbReference>
<dbReference type="InterPro" id="IPR000687">
    <property type="entry name" value="RIO_kinase"/>
</dbReference>
<dbReference type="FunFam" id="1.10.10.10:FF:000053">
    <property type="entry name" value="Serine/threonine-protein kinase RIO2"/>
    <property type="match status" value="1"/>
</dbReference>
<evidence type="ECO:0000256" key="8">
    <source>
        <dbReference type="ARBA" id="ARBA00022553"/>
    </source>
</evidence>
<evidence type="ECO:0000256" key="9">
    <source>
        <dbReference type="ARBA" id="ARBA00022679"/>
    </source>
</evidence>
<dbReference type="InterPro" id="IPR011009">
    <property type="entry name" value="Kinase-like_dom_sf"/>
</dbReference>
<dbReference type="PROSITE" id="PS01245">
    <property type="entry name" value="RIO1"/>
    <property type="match status" value="1"/>
</dbReference>
<accession>A0A8X6UAE5</accession>
<dbReference type="Pfam" id="PF01163">
    <property type="entry name" value="RIO1"/>
    <property type="match status" value="1"/>
</dbReference>
<evidence type="ECO:0000256" key="4">
    <source>
        <dbReference type="ARBA" id="ARBA00012513"/>
    </source>
</evidence>
<evidence type="ECO:0000256" key="18">
    <source>
        <dbReference type="ARBA" id="ARBA00068353"/>
    </source>
</evidence>
<evidence type="ECO:0000256" key="10">
    <source>
        <dbReference type="ARBA" id="ARBA00022723"/>
    </source>
</evidence>
<evidence type="ECO:0000256" key="2">
    <source>
        <dbReference type="ARBA" id="ARBA00004496"/>
    </source>
</evidence>
<sequence>MGKLNVSLLRYLTSEDFRALSAIELGMRNHELVPGHLVASVANLKHGGCYKRLMTLCKHKLVAYERGKRYDGYRLTNCGYDYLALRALTYRDVISSIGNQVGTGKESDIFLVADKDGKEMVLKIHRLGRTSFRKIKEKRDYHQHRNSASWIYLSRLAAVKEFAFMQALHDRGFPVPKPYDFNRHCVVMEVVQGFPLNQVHDVKHVPAVYEELMNLLVNLANHGLIHGDFNEFNLMLDDSDHVTLIDFPQMISTSHPNAEWYFDRDVACIREFFRKRFNYESELYPTFTEILREDTLDLTTCASGYSKDVQEVLNEALEMMKQGEPESEDEREEKVIEENNIKHTPTETKNLLQRYLDDSLALRENNFLSSENHELTELNFEKINISEGNNEYCSKIDIEKHVELKHEENDENKSQHVELENKPEVVLKKTKTFSTRSVSTIPPEEVRARLQKQMQKKRDKMIRNRIKVKGEANAAIRKKKENEDNIKQTIDFVEW</sequence>
<proteinExistence type="inferred from homology"/>
<comment type="cofactor">
    <cofactor evidence="1">
        <name>Mg(2+)</name>
        <dbReference type="ChEBI" id="CHEBI:18420"/>
    </cofactor>
</comment>
<evidence type="ECO:0000256" key="12">
    <source>
        <dbReference type="ARBA" id="ARBA00022777"/>
    </source>
</evidence>
<dbReference type="FunFam" id="1.10.510.10:FF:000307">
    <property type="entry name" value="Serine/threonine-protein kinase RIO2"/>
    <property type="match status" value="1"/>
</dbReference>
<dbReference type="CDD" id="cd05144">
    <property type="entry name" value="RIO2_C"/>
    <property type="match status" value="1"/>
</dbReference>
<evidence type="ECO:0000313" key="22">
    <source>
        <dbReference type="EMBL" id="GFT91022.1"/>
    </source>
</evidence>
<dbReference type="PANTHER" id="PTHR45852:SF1">
    <property type="entry name" value="SERINE_THREONINE-PROTEIN KINASE RIO2"/>
    <property type="match status" value="1"/>
</dbReference>
<keyword evidence="10" id="KW-0479">Metal-binding</keyword>
<dbReference type="GO" id="GO:0030490">
    <property type="term" value="P:maturation of SSU-rRNA"/>
    <property type="evidence" value="ECO:0007669"/>
    <property type="project" value="TreeGrafter"/>
</dbReference>
<dbReference type="OrthoDB" id="10258631at2759"/>
<dbReference type="SUPFAM" id="SSF56112">
    <property type="entry name" value="Protein kinase-like (PK-like)"/>
    <property type="match status" value="1"/>
</dbReference>
<dbReference type="InterPro" id="IPR036388">
    <property type="entry name" value="WH-like_DNA-bd_sf"/>
</dbReference>
<dbReference type="PANTHER" id="PTHR45852">
    <property type="entry name" value="SER/THR-PROTEIN KINASE RIO2"/>
    <property type="match status" value="1"/>
</dbReference>
<evidence type="ECO:0000256" key="7">
    <source>
        <dbReference type="ARBA" id="ARBA00022527"/>
    </source>
</evidence>
<gene>
    <name evidence="22" type="primary">RIOK2</name>
    <name evidence="22" type="ORF">NPIL_15661</name>
</gene>
<keyword evidence="8" id="KW-0597">Phosphoprotein</keyword>
<dbReference type="InterPro" id="IPR018934">
    <property type="entry name" value="RIO_dom"/>
</dbReference>
<comment type="catalytic activity">
    <reaction evidence="15">
        <text>L-threonyl-[protein] + ATP = O-phospho-L-threonyl-[protein] + ADP + H(+)</text>
        <dbReference type="Rhea" id="RHEA:46608"/>
        <dbReference type="Rhea" id="RHEA-COMP:11060"/>
        <dbReference type="Rhea" id="RHEA-COMP:11605"/>
        <dbReference type="ChEBI" id="CHEBI:15378"/>
        <dbReference type="ChEBI" id="CHEBI:30013"/>
        <dbReference type="ChEBI" id="CHEBI:30616"/>
        <dbReference type="ChEBI" id="CHEBI:61977"/>
        <dbReference type="ChEBI" id="CHEBI:456216"/>
        <dbReference type="EC" id="2.7.11.1"/>
    </reaction>
</comment>
<evidence type="ECO:0000256" key="20">
    <source>
        <dbReference type="ARBA" id="ARBA00076005"/>
    </source>
</evidence>
<keyword evidence="7" id="KW-0723">Serine/threonine-protein kinase</keyword>
<evidence type="ECO:0000256" key="19">
    <source>
        <dbReference type="ARBA" id="ARBA00068837"/>
    </source>
</evidence>
<keyword evidence="9" id="KW-0808">Transferase</keyword>
<dbReference type="InterPro" id="IPR030484">
    <property type="entry name" value="Rio2"/>
</dbReference>
<evidence type="ECO:0000256" key="17">
    <source>
        <dbReference type="ARBA" id="ARBA00064676"/>
    </source>
</evidence>
<reference evidence="22" key="1">
    <citation type="submission" date="2020-08" db="EMBL/GenBank/DDBJ databases">
        <title>Multicomponent nature underlies the extraordinary mechanical properties of spider dragline silk.</title>
        <authorList>
            <person name="Kono N."/>
            <person name="Nakamura H."/>
            <person name="Mori M."/>
            <person name="Yoshida Y."/>
            <person name="Ohtoshi R."/>
            <person name="Malay A.D."/>
            <person name="Moran D.A.P."/>
            <person name="Tomita M."/>
            <person name="Numata K."/>
            <person name="Arakawa K."/>
        </authorList>
    </citation>
    <scope>NUCLEOTIDE SEQUENCE</scope>
</reference>
<name>A0A8X6UAE5_NEPPI</name>
<dbReference type="InterPro" id="IPR036390">
    <property type="entry name" value="WH_DNA-bd_sf"/>
</dbReference>
<dbReference type="GO" id="GO:0046872">
    <property type="term" value="F:metal ion binding"/>
    <property type="evidence" value="ECO:0007669"/>
    <property type="project" value="UniProtKB-KW"/>
</dbReference>
<comment type="catalytic activity">
    <reaction evidence="16">
        <text>L-seryl-[protein] + ATP = O-phospho-L-seryl-[protein] + ADP + H(+)</text>
        <dbReference type="Rhea" id="RHEA:17989"/>
        <dbReference type="Rhea" id="RHEA-COMP:9863"/>
        <dbReference type="Rhea" id="RHEA-COMP:11604"/>
        <dbReference type="ChEBI" id="CHEBI:15378"/>
        <dbReference type="ChEBI" id="CHEBI:29999"/>
        <dbReference type="ChEBI" id="CHEBI:30616"/>
        <dbReference type="ChEBI" id="CHEBI:83421"/>
        <dbReference type="ChEBI" id="CHEBI:456216"/>
        <dbReference type="EC" id="2.7.11.1"/>
    </reaction>
</comment>
<dbReference type="GO" id="GO:0005524">
    <property type="term" value="F:ATP binding"/>
    <property type="evidence" value="ECO:0007669"/>
    <property type="project" value="UniProtKB-KW"/>
</dbReference>
<dbReference type="SUPFAM" id="SSF46785">
    <property type="entry name" value="Winged helix' DNA-binding domain"/>
    <property type="match status" value="1"/>
</dbReference>
<evidence type="ECO:0000256" key="3">
    <source>
        <dbReference type="ARBA" id="ARBA00009196"/>
    </source>
</evidence>
<evidence type="ECO:0000256" key="13">
    <source>
        <dbReference type="ARBA" id="ARBA00022840"/>
    </source>
</evidence>
<evidence type="ECO:0000256" key="16">
    <source>
        <dbReference type="ARBA" id="ARBA00048679"/>
    </source>
</evidence>
<dbReference type="Proteomes" id="UP000887013">
    <property type="component" value="Unassembled WGS sequence"/>
</dbReference>
<comment type="subunit">
    <text evidence="17">Associated with late 40S pre-ribosomal particles. Interacts with PLK1 (via its N-terminus).</text>
</comment>
<dbReference type="GO" id="GO:0004674">
    <property type="term" value="F:protein serine/threonine kinase activity"/>
    <property type="evidence" value="ECO:0007669"/>
    <property type="project" value="UniProtKB-KW"/>
</dbReference>